<evidence type="ECO:0000313" key="1">
    <source>
        <dbReference type="EMBL" id="HIQ24209.1"/>
    </source>
</evidence>
<gene>
    <name evidence="1" type="ORF">EYH50_04085</name>
</gene>
<sequence length="144" mass="17000">MAYIGERLHRYIYHKAYKDKQFFESHRPAEYKSLAQLVSEENPSIRLVSGQYHVFDKSEIELLSSVLPWYMRNLVKLPFFFVYMRIGHMGYYKLAGPDRWAARALGYILEEDIAKEKWELSGSEMRRLLSPFKTLIIVSLSISV</sequence>
<dbReference type="AlphaFoldDB" id="A0A832ZWT7"/>
<dbReference type="Proteomes" id="UP000600071">
    <property type="component" value="Unassembled WGS sequence"/>
</dbReference>
<dbReference type="InterPro" id="IPR002746">
    <property type="entry name" value="UPF0216"/>
</dbReference>
<protein>
    <submittedName>
        <fullName evidence="1">DUF61 family protein</fullName>
    </submittedName>
</protein>
<proteinExistence type="predicted"/>
<reference evidence="1" key="1">
    <citation type="journal article" date="2020" name="ISME J.">
        <title>Gammaproteobacteria mediating utilization of methyl-, sulfur- and petroleum organic compounds in deep ocean hydrothermal plumes.</title>
        <authorList>
            <person name="Zhou Z."/>
            <person name="Liu Y."/>
            <person name="Pan J."/>
            <person name="Cron B.R."/>
            <person name="Toner B.M."/>
            <person name="Anantharaman K."/>
            <person name="Breier J.A."/>
            <person name="Dick G.J."/>
            <person name="Li M."/>
        </authorList>
    </citation>
    <scope>NUCLEOTIDE SEQUENCE</scope>
    <source>
        <strain evidence="1">SZUA-1523</strain>
    </source>
</reference>
<name>A0A832ZWT7_9CREN</name>
<comment type="caution">
    <text evidence="1">The sequence shown here is derived from an EMBL/GenBank/DDBJ whole genome shotgun (WGS) entry which is preliminary data.</text>
</comment>
<organism evidence="1 2">
    <name type="scientific">Pyrodictium delaneyi</name>
    <dbReference type="NCBI Taxonomy" id="1273541"/>
    <lineage>
        <taxon>Archaea</taxon>
        <taxon>Thermoproteota</taxon>
        <taxon>Thermoprotei</taxon>
        <taxon>Desulfurococcales</taxon>
        <taxon>Pyrodictiaceae</taxon>
        <taxon>Pyrodictium</taxon>
    </lineage>
</organism>
<evidence type="ECO:0000313" key="2">
    <source>
        <dbReference type="Proteomes" id="UP000600071"/>
    </source>
</evidence>
<dbReference type="EMBL" id="DQVR01000090">
    <property type="protein sequence ID" value="HIQ24209.1"/>
    <property type="molecule type" value="Genomic_DNA"/>
</dbReference>
<accession>A0A832ZWT7</accession>
<dbReference type="Pfam" id="PF01886">
    <property type="entry name" value="DUF61"/>
    <property type="match status" value="1"/>
</dbReference>